<organism evidence="1 2">
    <name type="scientific">Streptomyces katsurahamanus</name>
    <dbReference type="NCBI Taxonomy" id="2577098"/>
    <lineage>
        <taxon>Bacteria</taxon>
        <taxon>Bacillati</taxon>
        <taxon>Actinomycetota</taxon>
        <taxon>Actinomycetes</taxon>
        <taxon>Kitasatosporales</taxon>
        <taxon>Streptomycetaceae</taxon>
        <taxon>Streptomyces</taxon>
    </lineage>
</organism>
<name>A0ABW9NX13_9ACTN</name>
<evidence type="ECO:0008006" key="3">
    <source>
        <dbReference type="Google" id="ProtNLM"/>
    </source>
</evidence>
<protein>
    <recommendedName>
        <fullName evidence="3">Core-binding (CB) domain-containing protein</fullName>
    </recommendedName>
</protein>
<evidence type="ECO:0000313" key="2">
    <source>
        <dbReference type="Proteomes" id="UP000460558"/>
    </source>
</evidence>
<dbReference type="Proteomes" id="UP000460558">
    <property type="component" value="Unassembled WGS sequence"/>
</dbReference>
<reference evidence="1 2" key="1">
    <citation type="submission" date="2019-06" db="EMBL/GenBank/DDBJ databases">
        <title>Comparative genomics and metabolomics analyses of clavulanic acid producing Streptomyces species provides insight into specialized metabolism and evolution of beta-lactam biosynthetic gene clusters.</title>
        <authorList>
            <person name="Moore M.A."/>
            <person name="Cruz-Morales P."/>
            <person name="Barona Gomez F."/>
            <person name="Kapil T."/>
        </authorList>
    </citation>
    <scope>NUCLEOTIDE SEQUENCE [LARGE SCALE GENOMIC DNA]</scope>
    <source>
        <strain evidence="1 2">T-272</strain>
    </source>
</reference>
<dbReference type="EMBL" id="VDEQ01000210">
    <property type="protein sequence ID" value="MQS37709.1"/>
    <property type="molecule type" value="Genomic_DNA"/>
</dbReference>
<proteinExistence type="predicted"/>
<keyword evidence="2" id="KW-1185">Reference proteome</keyword>
<evidence type="ECO:0000313" key="1">
    <source>
        <dbReference type="EMBL" id="MQS37709.1"/>
    </source>
</evidence>
<sequence length="578" mass="64523">MSRRGRRAVLPPAAHRVQPPLAPDGLVVTVVNKAGHKKEYDFARIPVSGPMRQSLASLFAVQSRNWNTHASARKYWTAIESFERFLSQMENPPEDLDGLTVAMIRSWRDRHIHRRGGVDSLMAMRTLLQRDSRLADGPVAEELARRIPQVKSSRQSYGESERKRVVLAARQQFRSAWIRITENTRLLEEWRSGGLAEGSREWRIGQVLDHLATTGDVPGTTLSNGQVQPRNRVLLGSRGPEKTWGRLFLTRRELTALAVVLTDKFAWNMSVYDRLDTPTKAPSAGETASVTYQVQIEKRRKGSGQWFSTENITDSGADSDGRLITQALEATAHGRALAAEVAAGKDLLMVARTCRRPFREPRNMDRPRPAGLLIFGVSQDDARHWANSHELDGSPFQRTRRTTVTNEGRPLQHSRGTHESIYVLPDQRVQHASREVFEAGAREALEQARAIVFDGNLADRANADHQETVTADCEDEATSPWPAPGGGCGADFLLCLACPNAHVHPGHHPRLNHLHQQLGSLKSALDSDTFQERWGDHLLRLEDLRVRVGPAAWEAASGRADDTDRTIVQLLLKEELAP</sequence>
<gene>
    <name evidence="1" type="ORF">FFZ77_19365</name>
</gene>
<accession>A0ABW9NX13</accession>
<comment type="caution">
    <text evidence="1">The sequence shown here is derived from an EMBL/GenBank/DDBJ whole genome shotgun (WGS) entry which is preliminary data.</text>
</comment>